<feature type="transmembrane region" description="Helical" evidence="6">
    <location>
        <begin position="469"/>
        <end position="490"/>
    </location>
</feature>
<evidence type="ECO:0000256" key="5">
    <source>
        <dbReference type="ARBA" id="ARBA00023136"/>
    </source>
</evidence>
<proteinExistence type="predicted"/>
<dbReference type="Proteomes" id="UP000095038">
    <property type="component" value="Unassembled WGS sequence"/>
</dbReference>
<feature type="transmembrane region" description="Helical" evidence="6">
    <location>
        <begin position="375"/>
        <end position="393"/>
    </location>
</feature>
<gene>
    <name evidence="7" type="ORF">ASCRUDRAFT_19535</name>
</gene>
<name>A0A1D2VJ32_9ASCO</name>
<feature type="transmembrane region" description="Helical" evidence="6">
    <location>
        <begin position="257"/>
        <end position="286"/>
    </location>
</feature>
<feature type="transmembrane region" description="Helical" evidence="6">
    <location>
        <begin position="437"/>
        <end position="457"/>
    </location>
</feature>
<feature type="non-terminal residue" evidence="7">
    <location>
        <position position="503"/>
    </location>
</feature>
<feature type="non-terminal residue" evidence="7">
    <location>
        <position position="1"/>
    </location>
</feature>
<keyword evidence="2" id="KW-0813">Transport</keyword>
<keyword evidence="8" id="KW-1185">Reference proteome</keyword>
<dbReference type="FunCoup" id="A0A1D2VJ32">
    <property type="interactions" value="11"/>
</dbReference>
<reference evidence="8" key="1">
    <citation type="submission" date="2016-05" db="EMBL/GenBank/DDBJ databases">
        <title>Comparative genomics of biotechnologically important yeasts.</title>
        <authorList>
            <consortium name="DOE Joint Genome Institute"/>
            <person name="Riley R."/>
            <person name="Haridas S."/>
            <person name="Wolfe K.H."/>
            <person name="Lopes M.R."/>
            <person name="Hittinger C.T."/>
            <person name="Goker M."/>
            <person name="Salamov A."/>
            <person name="Wisecaver J."/>
            <person name="Long T.M."/>
            <person name="Aerts A.L."/>
            <person name="Barry K."/>
            <person name="Choi C."/>
            <person name="Clum A."/>
            <person name="Coughlan A.Y."/>
            <person name="Deshpande S."/>
            <person name="Douglass A.P."/>
            <person name="Hanson S.J."/>
            <person name="Klenk H.-P."/>
            <person name="Labutti K."/>
            <person name="Lapidus A."/>
            <person name="Lindquist E."/>
            <person name="Lipzen A."/>
            <person name="Meier-Kolthoff J.P."/>
            <person name="Ohm R.A."/>
            <person name="Otillar R.P."/>
            <person name="Pangilinan J."/>
            <person name="Peng Y."/>
            <person name="Rokas A."/>
            <person name="Rosa C.A."/>
            <person name="Scheuner C."/>
            <person name="Sibirny A.A."/>
            <person name="Slot J.C."/>
            <person name="Stielow J.B."/>
            <person name="Sun H."/>
            <person name="Kurtzman C.P."/>
            <person name="Blackwell M."/>
            <person name="Grigoriev I.V."/>
            <person name="Jeffries T.W."/>
        </authorList>
    </citation>
    <scope>NUCLEOTIDE SEQUENCE [LARGE SCALE GENOMIC DNA]</scope>
    <source>
        <strain evidence="8">DSM 1968</strain>
    </source>
</reference>
<accession>A0A1D2VJ32</accession>
<feature type="transmembrane region" description="Helical" evidence="6">
    <location>
        <begin position="21"/>
        <end position="40"/>
    </location>
</feature>
<dbReference type="PIRSF" id="PIRSF006060">
    <property type="entry name" value="AA_transporter"/>
    <property type="match status" value="1"/>
</dbReference>
<evidence type="ECO:0000256" key="6">
    <source>
        <dbReference type="SAM" id="Phobius"/>
    </source>
</evidence>
<evidence type="ECO:0000256" key="2">
    <source>
        <dbReference type="ARBA" id="ARBA00022448"/>
    </source>
</evidence>
<keyword evidence="5 6" id="KW-0472">Membrane</keyword>
<dbReference type="Pfam" id="PF13520">
    <property type="entry name" value="AA_permease_2"/>
    <property type="match status" value="1"/>
</dbReference>
<feature type="transmembrane region" description="Helical" evidence="6">
    <location>
        <begin position="306"/>
        <end position="331"/>
    </location>
</feature>
<evidence type="ECO:0000256" key="3">
    <source>
        <dbReference type="ARBA" id="ARBA00022692"/>
    </source>
</evidence>
<feature type="transmembrane region" description="Helical" evidence="6">
    <location>
        <begin position="176"/>
        <end position="196"/>
    </location>
</feature>
<feature type="transmembrane region" description="Helical" evidence="6">
    <location>
        <begin position="143"/>
        <end position="164"/>
    </location>
</feature>
<dbReference type="EMBL" id="KV454479">
    <property type="protein sequence ID" value="ODV61487.1"/>
    <property type="molecule type" value="Genomic_DNA"/>
</dbReference>
<keyword evidence="4 6" id="KW-1133">Transmembrane helix</keyword>
<dbReference type="PANTHER" id="PTHR45649:SF3">
    <property type="entry name" value="POLYAMINE TRANSPORTER TPO5"/>
    <property type="match status" value="1"/>
</dbReference>
<dbReference type="GO" id="GO:0015203">
    <property type="term" value="F:polyamine transmembrane transporter activity"/>
    <property type="evidence" value="ECO:0007669"/>
    <property type="project" value="EnsemblFungi"/>
</dbReference>
<evidence type="ECO:0000313" key="7">
    <source>
        <dbReference type="EMBL" id="ODV61487.1"/>
    </source>
</evidence>
<feature type="transmembrane region" description="Helical" evidence="6">
    <location>
        <begin position="216"/>
        <end position="236"/>
    </location>
</feature>
<evidence type="ECO:0000256" key="1">
    <source>
        <dbReference type="ARBA" id="ARBA00004141"/>
    </source>
</evidence>
<keyword evidence="3 6" id="KW-0812">Transmembrane</keyword>
<dbReference type="GeneID" id="30963229"/>
<dbReference type="PANTHER" id="PTHR45649">
    <property type="entry name" value="AMINO-ACID PERMEASE BAT1"/>
    <property type="match status" value="1"/>
</dbReference>
<sequence length="503" mass="56146">LTDEPQQIEHFNYKQELNRKLTLPSILGLSFSVMSIPLGISTTMYTGLIDGGAVTIFYGWIIVFLMSLCVAMSLGEMSGKYPSAGGIYHWSYIFANSKYNLITSFYCGWLLLIGNWTMCVSNLFSGAQFILSIFGIIDTTYHPHSLVTLFVFFLLVLICAIINLKFSKHLDRINKVCIYWTIYTVLIIDILLMIFSPRFNDLKSIFTSFDSSRSGWPAPIAFIIGFQQGAYTFQGFNLIPSMSDEVKAPEKNITKGMIYSVIIAGLTGIIFIIPLLTILPELALLLDEESNILPIEVIFKISSNSLIVTLLFVILICGTIIIGGIGVFTVASRSVYSLSRDNGIPFSKFWNQVSINNNENDEEGDGDYSIIPKNGIYLTTIILIASGIFSLFSTSAFNAFMGSAINCLTVSNILPILSSILNKRVKLKGSYFRLRSLGYMINVLSVFWSFFLLIVLSCPPRIPVNFITMNYTSLIFVLTLMFISLLYVVYGKNHFHGPLVDGN</sequence>
<dbReference type="InterPro" id="IPR002293">
    <property type="entry name" value="AA/rel_permease1"/>
</dbReference>
<dbReference type="OrthoDB" id="3257095at2759"/>
<dbReference type="STRING" id="1344418.A0A1D2VJ32"/>
<organism evidence="7 8">
    <name type="scientific">Ascoidea rubescens DSM 1968</name>
    <dbReference type="NCBI Taxonomy" id="1344418"/>
    <lineage>
        <taxon>Eukaryota</taxon>
        <taxon>Fungi</taxon>
        <taxon>Dikarya</taxon>
        <taxon>Ascomycota</taxon>
        <taxon>Saccharomycotina</taxon>
        <taxon>Saccharomycetes</taxon>
        <taxon>Ascoideaceae</taxon>
        <taxon>Ascoidea</taxon>
    </lineage>
</organism>
<evidence type="ECO:0000313" key="8">
    <source>
        <dbReference type="Proteomes" id="UP000095038"/>
    </source>
</evidence>
<dbReference type="AlphaFoldDB" id="A0A1D2VJ32"/>
<protein>
    <submittedName>
        <fullName evidence="7">Amino acid transporter</fullName>
    </submittedName>
</protein>
<dbReference type="InParanoid" id="A0A1D2VJ32"/>
<comment type="subcellular location">
    <subcellularLocation>
        <location evidence="1">Membrane</location>
        <topology evidence="1">Multi-pass membrane protein</topology>
    </subcellularLocation>
</comment>
<feature type="transmembrane region" description="Helical" evidence="6">
    <location>
        <begin position="52"/>
        <end position="74"/>
    </location>
</feature>
<dbReference type="GO" id="GO:0005794">
    <property type="term" value="C:Golgi apparatus"/>
    <property type="evidence" value="ECO:0007669"/>
    <property type="project" value="EnsemblFungi"/>
</dbReference>
<evidence type="ECO:0000256" key="4">
    <source>
        <dbReference type="ARBA" id="ARBA00022989"/>
    </source>
</evidence>
<feature type="transmembrane region" description="Helical" evidence="6">
    <location>
        <begin position="106"/>
        <end position="137"/>
    </location>
</feature>
<dbReference type="GO" id="GO:0016020">
    <property type="term" value="C:membrane"/>
    <property type="evidence" value="ECO:0007669"/>
    <property type="project" value="UniProtKB-SubCell"/>
</dbReference>
<feature type="transmembrane region" description="Helical" evidence="6">
    <location>
        <begin position="399"/>
        <end position="417"/>
    </location>
</feature>
<dbReference type="Gene3D" id="1.20.1740.10">
    <property type="entry name" value="Amino acid/polyamine transporter I"/>
    <property type="match status" value="1"/>
</dbReference>
<dbReference type="RefSeq" id="XP_020047794.1">
    <property type="nucleotide sequence ID" value="XM_020189593.1"/>
</dbReference>